<evidence type="ECO:0000313" key="4">
    <source>
        <dbReference type="Proteomes" id="UP000001422"/>
    </source>
</evidence>
<feature type="transmembrane region" description="Helical" evidence="1">
    <location>
        <begin position="12"/>
        <end position="34"/>
    </location>
</feature>
<proteinExistence type="predicted"/>
<accession>Q7U4C1</accession>
<keyword evidence="1" id="KW-1133">Transmembrane helix</keyword>
<dbReference type="Pfam" id="PF02517">
    <property type="entry name" value="Rce1-like"/>
    <property type="match status" value="1"/>
</dbReference>
<keyword evidence="4" id="KW-1185">Reference proteome</keyword>
<organism evidence="3 4">
    <name type="scientific">Parasynechococcus marenigrum (strain WH8102)</name>
    <dbReference type="NCBI Taxonomy" id="84588"/>
    <lineage>
        <taxon>Bacteria</taxon>
        <taxon>Bacillati</taxon>
        <taxon>Cyanobacteriota</taxon>
        <taxon>Cyanophyceae</taxon>
        <taxon>Synechococcales</taxon>
        <taxon>Prochlorococcaceae</taxon>
        <taxon>Parasynechococcus</taxon>
        <taxon>Parasynechococcus marenigrum</taxon>
    </lineage>
</organism>
<dbReference type="AlphaFoldDB" id="Q7U4C1"/>
<feature type="transmembrane region" description="Helical" evidence="1">
    <location>
        <begin position="253"/>
        <end position="274"/>
    </location>
</feature>
<evidence type="ECO:0000256" key="1">
    <source>
        <dbReference type="SAM" id="Phobius"/>
    </source>
</evidence>
<gene>
    <name evidence="3" type="ordered locus">SYNW2149</name>
</gene>
<dbReference type="PANTHER" id="PTHR39430">
    <property type="entry name" value="MEMBRANE-ASSOCIATED PROTEASE-RELATED"/>
    <property type="match status" value="1"/>
</dbReference>
<feature type="domain" description="CAAX prenyl protease 2/Lysostaphin resistance protein A-like" evidence="2">
    <location>
        <begin position="128"/>
        <end position="219"/>
    </location>
</feature>
<dbReference type="KEGG" id="syw:SYNW2149"/>
<dbReference type="PANTHER" id="PTHR39430:SF1">
    <property type="entry name" value="PROTEASE"/>
    <property type="match status" value="1"/>
</dbReference>
<name>Q7U4C1_PARMW</name>
<feature type="transmembrane region" description="Helical" evidence="1">
    <location>
        <begin position="157"/>
        <end position="174"/>
    </location>
</feature>
<dbReference type="EMBL" id="BX569694">
    <property type="protein sequence ID" value="CAE08664.1"/>
    <property type="molecule type" value="Genomic_DNA"/>
</dbReference>
<dbReference type="GO" id="GO:0080120">
    <property type="term" value="P:CAAX-box protein maturation"/>
    <property type="evidence" value="ECO:0007669"/>
    <property type="project" value="UniProtKB-ARBA"/>
</dbReference>
<evidence type="ECO:0000259" key="2">
    <source>
        <dbReference type="Pfam" id="PF02517"/>
    </source>
</evidence>
<feature type="transmembrane region" description="Helical" evidence="1">
    <location>
        <begin position="180"/>
        <end position="201"/>
    </location>
</feature>
<feature type="transmembrane region" description="Helical" evidence="1">
    <location>
        <begin position="208"/>
        <end position="227"/>
    </location>
</feature>
<dbReference type="eggNOG" id="COG1266">
    <property type="taxonomic scope" value="Bacteria"/>
</dbReference>
<dbReference type="STRING" id="84588.SYNW2149"/>
<dbReference type="GO" id="GO:0004175">
    <property type="term" value="F:endopeptidase activity"/>
    <property type="evidence" value="ECO:0007669"/>
    <property type="project" value="UniProtKB-ARBA"/>
</dbReference>
<feature type="transmembrane region" description="Helical" evidence="1">
    <location>
        <begin position="128"/>
        <end position="150"/>
    </location>
</feature>
<reference evidence="3 4" key="1">
    <citation type="journal article" date="2003" name="Nature">
        <title>The genome of a motile marine Synechococcus.</title>
        <authorList>
            <person name="Palenik B."/>
            <person name="Brahamsha B."/>
            <person name="Larimer F."/>
            <person name="Land M."/>
            <person name="Hauser L."/>
            <person name="Chain P."/>
            <person name="Lamerdin J."/>
            <person name="Regala W."/>
            <person name="Allen E.A."/>
            <person name="McCarren J."/>
            <person name="Paulsen I."/>
            <person name="Dufresne A."/>
            <person name="Partensky F."/>
            <person name="Webb E."/>
            <person name="Waterbury J."/>
        </authorList>
    </citation>
    <scope>NUCLEOTIDE SEQUENCE [LARGE SCALE GENOMIC DNA]</scope>
    <source>
        <strain evidence="3 4">WH8102</strain>
    </source>
</reference>
<sequence length="287" mass="30612">MRDQCIQRKPSWLPALLLIPTLYAVGWLLTWPLIPLGVPAERQALIGTLISFLLLVGLLPCWARLRWTSSNGWATLGLSRRGCPDRKALIAALFGGLSLALILLGIVLLPILLGSWGHWIGECTLDRVINALLLILGVGLAEELIFRAWLWRELNELISPPAALLIQALVFSLVHTRFNLGVGPMLGLLIGLFLLGMALALQRRLDGGSLWGCVGLHGGLVGGWFLIQSGLMQLSPDAPAWLVGPGGLSPNPLGGLMGIGGLLLLLGVQLTAVARAARPETGARNAS</sequence>
<feature type="transmembrane region" description="Helical" evidence="1">
    <location>
        <begin position="46"/>
        <end position="67"/>
    </location>
</feature>
<feature type="transmembrane region" description="Helical" evidence="1">
    <location>
        <begin position="88"/>
        <end position="116"/>
    </location>
</feature>
<evidence type="ECO:0000313" key="3">
    <source>
        <dbReference type="EMBL" id="CAE08664.1"/>
    </source>
</evidence>
<keyword evidence="1" id="KW-0472">Membrane</keyword>
<keyword evidence="1" id="KW-0812">Transmembrane</keyword>
<dbReference type="RefSeq" id="WP_011129005.1">
    <property type="nucleotide sequence ID" value="NC_005070.1"/>
</dbReference>
<dbReference type="HOGENOM" id="CLU_062525_1_0_3"/>
<protein>
    <recommendedName>
        <fullName evidence="2">CAAX prenyl protease 2/Lysostaphin resistance protein A-like domain-containing protein</fullName>
    </recommendedName>
</protein>
<dbReference type="InterPro" id="IPR003675">
    <property type="entry name" value="Rce1/LyrA-like_dom"/>
</dbReference>
<dbReference type="Proteomes" id="UP000001422">
    <property type="component" value="Chromosome"/>
</dbReference>